<dbReference type="Pfam" id="PF01168">
    <property type="entry name" value="Ala_racemase_N"/>
    <property type="match status" value="1"/>
</dbReference>
<dbReference type="RefSeq" id="WP_184330243.1">
    <property type="nucleotide sequence ID" value="NZ_JACHHZ010000002.1"/>
</dbReference>
<dbReference type="SUPFAM" id="SSF51419">
    <property type="entry name" value="PLP-binding barrel"/>
    <property type="match status" value="1"/>
</dbReference>
<comment type="caution">
    <text evidence="2">The sequence shown here is derived from an EMBL/GenBank/DDBJ whole genome shotgun (WGS) entry which is preliminary data.</text>
</comment>
<reference evidence="2 3" key="1">
    <citation type="submission" date="2020-08" db="EMBL/GenBank/DDBJ databases">
        <title>Genomic Encyclopedia of Type Strains, Phase IV (KMG-IV): sequencing the most valuable type-strain genomes for metagenomic binning, comparative biology and taxonomic classification.</title>
        <authorList>
            <person name="Goeker M."/>
        </authorList>
    </citation>
    <scope>NUCLEOTIDE SEQUENCE [LARGE SCALE GENOMIC DNA]</scope>
    <source>
        <strain evidence="2 3">DSM 26723</strain>
    </source>
</reference>
<keyword evidence="3" id="KW-1185">Reference proteome</keyword>
<dbReference type="InterPro" id="IPR051466">
    <property type="entry name" value="D-amino_acid_metab_enzyme"/>
</dbReference>
<dbReference type="AlphaFoldDB" id="A0A841HK96"/>
<sequence length="423" mass="45712">MTSRVLTRRNVLIGAGAIAAAGVVLGRKADHGGGHDQYFQDLSKALRDAGIAQPVLVVDKARLKENVAAVAKTLEGTKLALRVVVKSLPCTKLIDEISTALSVDRFMVFNGAMLQETALRGAEADMLLGKPLPVQAAREFYDAMQAGDVDFAEPQWLIDSPARLEQYMQLARERSRPMRVSFEIDVGIHRGGATTPEELLAMVNAAQTEPRIEISGLMGYDAHVPRVPGVESAWKSSQSHYAAMADAMRGALGDRFEQLVLNSAGSPTYSMHAKGTAANEVAVGSAFVKPTDFDLDTLAHHVPASFIATPVIKSLPRAQIPALESLTGLRRFMDPNTARAFFIYGGHWLAKPVSPPGLQFSDLYGRSSNQELLTGSASVPLQPDDHVFFRPTQSEAVFLQFGDIAVYEGGSIVERWPTFPVSA</sequence>
<dbReference type="EMBL" id="JACHHZ010000002">
    <property type="protein sequence ID" value="MBB6092445.1"/>
    <property type="molecule type" value="Genomic_DNA"/>
</dbReference>
<accession>A0A841HK96</accession>
<dbReference type="PROSITE" id="PS51318">
    <property type="entry name" value="TAT"/>
    <property type="match status" value="1"/>
</dbReference>
<dbReference type="Gene3D" id="3.20.20.10">
    <property type="entry name" value="Alanine racemase"/>
    <property type="match status" value="1"/>
</dbReference>
<dbReference type="Proteomes" id="UP000588068">
    <property type="component" value="Unassembled WGS sequence"/>
</dbReference>
<dbReference type="GO" id="GO:0036088">
    <property type="term" value="P:D-serine catabolic process"/>
    <property type="evidence" value="ECO:0007669"/>
    <property type="project" value="TreeGrafter"/>
</dbReference>
<dbReference type="PANTHER" id="PTHR28004">
    <property type="entry name" value="ZGC:162816-RELATED"/>
    <property type="match status" value="1"/>
</dbReference>
<dbReference type="InterPro" id="IPR006311">
    <property type="entry name" value="TAT_signal"/>
</dbReference>
<dbReference type="PANTHER" id="PTHR28004:SF2">
    <property type="entry name" value="D-SERINE DEHYDRATASE"/>
    <property type="match status" value="1"/>
</dbReference>
<evidence type="ECO:0000313" key="3">
    <source>
        <dbReference type="Proteomes" id="UP000588068"/>
    </source>
</evidence>
<dbReference type="GO" id="GO:0008721">
    <property type="term" value="F:D-serine ammonia-lyase activity"/>
    <property type="evidence" value="ECO:0007669"/>
    <property type="project" value="TreeGrafter"/>
</dbReference>
<gene>
    <name evidence="2" type="ORF">HNQ60_001323</name>
</gene>
<feature type="domain" description="Alanine racemase N-terminal" evidence="1">
    <location>
        <begin position="58"/>
        <end position="287"/>
    </location>
</feature>
<dbReference type="InterPro" id="IPR001608">
    <property type="entry name" value="Ala_racemase_N"/>
</dbReference>
<evidence type="ECO:0000259" key="1">
    <source>
        <dbReference type="Pfam" id="PF01168"/>
    </source>
</evidence>
<proteinExistence type="predicted"/>
<evidence type="ECO:0000313" key="2">
    <source>
        <dbReference type="EMBL" id="MBB6092445.1"/>
    </source>
</evidence>
<protein>
    <submittedName>
        <fullName evidence="2">D-serine deaminase-like pyridoxal phosphate-dependent protein</fullName>
    </submittedName>
</protein>
<dbReference type="InterPro" id="IPR029066">
    <property type="entry name" value="PLP-binding_barrel"/>
</dbReference>
<organism evidence="2 3">
    <name type="scientific">Povalibacter uvarum</name>
    <dbReference type="NCBI Taxonomy" id="732238"/>
    <lineage>
        <taxon>Bacteria</taxon>
        <taxon>Pseudomonadati</taxon>
        <taxon>Pseudomonadota</taxon>
        <taxon>Gammaproteobacteria</taxon>
        <taxon>Steroidobacterales</taxon>
        <taxon>Steroidobacteraceae</taxon>
        <taxon>Povalibacter</taxon>
    </lineage>
</organism>
<name>A0A841HK96_9GAMM</name>